<reference evidence="2" key="1">
    <citation type="journal article" date="2024" name="Proc. Natl. Acad. Sci. U.S.A.">
        <title>Extraordinary preservation of gene collinearity over three hundred million years revealed in homosporous lycophytes.</title>
        <authorList>
            <person name="Li C."/>
            <person name="Wickell D."/>
            <person name="Kuo L.Y."/>
            <person name="Chen X."/>
            <person name="Nie B."/>
            <person name="Liao X."/>
            <person name="Peng D."/>
            <person name="Ji J."/>
            <person name="Jenkins J."/>
            <person name="Williams M."/>
            <person name="Shu S."/>
            <person name="Plott C."/>
            <person name="Barry K."/>
            <person name="Rajasekar S."/>
            <person name="Grimwood J."/>
            <person name="Han X."/>
            <person name="Sun S."/>
            <person name="Hou Z."/>
            <person name="He W."/>
            <person name="Dai G."/>
            <person name="Sun C."/>
            <person name="Schmutz J."/>
            <person name="Leebens-Mack J.H."/>
            <person name="Li F.W."/>
            <person name="Wang L."/>
        </authorList>
    </citation>
    <scope>NUCLEOTIDE SEQUENCE [LARGE SCALE GENOMIC DNA]</scope>
    <source>
        <strain evidence="2">cv. PW_Plant_1</strain>
    </source>
</reference>
<keyword evidence="2" id="KW-1185">Reference proteome</keyword>
<name>A0ACC2B4U3_DIPCM</name>
<accession>A0ACC2B4U3</accession>
<evidence type="ECO:0000313" key="1">
    <source>
        <dbReference type="EMBL" id="KAJ7524773.1"/>
    </source>
</evidence>
<proteinExistence type="predicted"/>
<comment type="caution">
    <text evidence="1">The sequence shown here is derived from an EMBL/GenBank/DDBJ whole genome shotgun (WGS) entry which is preliminary data.</text>
</comment>
<evidence type="ECO:0000313" key="2">
    <source>
        <dbReference type="Proteomes" id="UP001162992"/>
    </source>
</evidence>
<gene>
    <name evidence="1" type="ORF">O6H91_17G020600</name>
</gene>
<dbReference type="Proteomes" id="UP001162992">
    <property type="component" value="Chromosome 17"/>
</dbReference>
<dbReference type="EMBL" id="CM055108">
    <property type="protein sequence ID" value="KAJ7524773.1"/>
    <property type="molecule type" value="Genomic_DNA"/>
</dbReference>
<protein>
    <submittedName>
        <fullName evidence="1">Uncharacterized protein</fullName>
    </submittedName>
</protein>
<sequence>MPRPRKTRSTRTVFEYLESPARPLTEKSRAKVLKPLPPSRVSNEFRKKGDRGGYRYMDVTKLNRKSDILHALRPQPGWRDVMLAKDPDTLQEYMRVPGWNRTDPHYSPLKRRKPWLKEKP</sequence>
<organism evidence="1 2">
    <name type="scientific">Diphasiastrum complanatum</name>
    <name type="common">Issler's clubmoss</name>
    <name type="synonym">Lycopodium complanatum</name>
    <dbReference type="NCBI Taxonomy" id="34168"/>
    <lineage>
        <taxon>Eukaryota</taxon>
        <taxon>Viridiplantae</taxon>
        <taxon>Streptophyta</taxon>
        <taxon>Embryophyta</taxon>
        <taxon>Tracheophyta</taxon>
        <taxon>Lycopodiopsida</taxon>
        <taxon>Lycopodiales</taxon>
        <taxon>Lycopodiaceae</taxon>
        <taxon>Lycopodioideae</taxon>
        <taxon>Diphasiastrum</taxon>
    </lineage>
</organism>